<evidence type="ECO:0000256" key="2">
    <source>
        <dbReference type="SAM" id="SignalP"/>
    </source>
</evidence>
<reference evidence="4" key="1">
    <citation type="journal article" date="2013" name="Science">
        <title>The Amborella genome and the evolution of flowering plants.</title>
        <authorList>
            <consortium name="Amborella Genome Project"/>
        </authorList>
    </citation>
    <scope>NUCLEOTIDE SEQUENCE [LARGE SCALE GENOMIC DNA]</scope>
</reference>
<proteinExistence type="predicted"/>
<feature type="transmembrane region" description="Helical" evidence="1">
    <location>
        <begin position="137"/>
        <end position="157"/>
    </location>
</feature>
<dbReference type="EMBL" id="KI394278">
    <property type="protein sequence ID" value="ERN04389.1"/>
    <property type="molecule type" value="Genomic_DNA"/>
</dbReference>
<evidence type="ECO:0000256" key="1">
    <source>
        <dbReference type="SAM" id="Phobius"/>
    </source>
</evidence>
<dbReference type="Pfam" id="PF15071">
    <property type="entry name" value="TMEM220"/>
    <property type="match status" value="1"/>
</dbReference>
<organism evidence="3 4">
    <name type="scientific">Amborella trichopoda</name>
    <dbReference type="NCBI Taxonomy" id="13333"/>
    <lineage>
        <taxon>Eukaryota</taxon>
        <taxon>Viridiplantae</taxon>
        <taxon>Streptophyta</taxon>
        <taxon>Embryophyta</taxon>
        <taxon>Tracheophyta</taxon>
        <taxon>Spermatophyta</taxon>
        <taxon>Magnoliopsida</taxon>
        <taxon>Amborellales</taxon>
        <taxon>Amborellaceae</taxon>
        <taxon>Amborella</taxon>
    </lineage>
</organism>
<dbReference type="PANTHER" id="PTHR34262:SF1">
    <property type="entry name" value="TRANSMEMBRANE PROTEIN 220"/>
    <property type="match status" value="1"/>
</dbReference>
<keyword evidence="1" id="KW-1133">Transmembrane helix</keyword>
<dbReference type="eggNOG" id="ENOG502S1R6">
    <property type="taxonomic scope" value="Eukaryota"/>
</dbReference>
<feature type="transmembrane region" description="Helical" evidence="1">
    <location>
        <begin position="104"/>
        <end position="125"/>
    </location>
</feature>
<gene>
    <name evidence="3" type="ORF">AMTR_s00147p00097680</name>
</gene>
<feature type="transmembrane region" description="Helical" evidence="1">
    <location>
        <begin position="35"/>
        <end position="51"/>
    </location>
</feature>
<dbReference type="InterPro" id="IPR029377">
    <property type="entry name" value="TMEM220"/>
</dbReference>
<keyword evidence="4" id="KW-1185">Reference proteome</keyword>
<dbReference type="OrthoDB" id="9924288at2759"/>
<dbReference type="HOGENOM" id="CLU_1613782_0_0_1"/>
<feature type="chain" id="PRO_5004808160" description="Transmembrane protein" evidence="2">
    <location>
        <begin position="26"/>
        <end position="160"/>
    </location>
</feature>
<sequence length="160" mass="17769">MGISSKPSLLFSSCSLLMAALFAYSASVQLNDPDWYFWFSLYTFATLVNLLKSCRRSRTSDILAPVSLLGAIILFVKVVVEAFADDLLEVFSLDMEKKVVREKLGSGFVIVSMFLHVNASCKPVKNKREKVGRSIDLGMLLLVVISYGLSLGFFLLVKEI</sequence>
<keyword evidence="1" id="KW-0812">Transmembrane</keyword>
<accession>W1P9M5</accession>
<dbReference type="PANTHER" id="PTHR34262">
    <property type="entry name" value="TRANSMEMBRANE PROTEIN 220"/>
    <property type="match status" value="1"/>
</dbReference>
<feature type="transmembrane region" description="Helical" evidence="1">
    <location>
        <begin position="63"/>
        <end position="84"/>
    </location>
</feature>
<name>W1P9M5_AMBTC</name>
<dbReference type="Proteomes" id="UP000017836">
    <property type="component" value="Unassembled WGS sequence"/>
</dbReference>
<keyword evidence="2" id="KW-0732">Signal</keyword>
<dbReference type="KEGG" id="atr:18432549"/>
<protein>
    <recommendedName>
        <fullName evidence="5">Transmembrane protein</fullName>
    </recommendedName>
</protein>
<evidence type="ECO:0008006" key="5">
    <source>
        <dbReference type="Google" id="ProtNLM"/>
    </source>
</evidence>
<dbReference type="Gramene" id="ERN04389">
    <property type="protein sequence ID" value="ERN04389"/>
    <property type="gene ID" value="AMTR_s00147p00097680"/>
</dbReference>
<feature type="signal peptide" evidence="2">
    <location>
        <begin position="1"/>
        <end position="25"/>
    </location>
</feature>
<dbReference type="OMA" id="DWYFWFS"/>
<evidence type="ECO:0000313" key="3">
    <source>
        <dbReference type="EMBL" id="ERN04389.1"/>
    </source>
</evidence>
<evidence type="ECO:0000313" key="4">
    <source>
        <dbReference type="Proteomes" id="UP000017836"/>
    </source>
</evidence>
<dbReference type="AlphaFoldDB" id="W1P9M5"/>
<keyword evidence="1" id="KW-0472">Membrane</keyword>